<dbReference type="FunFam" id="3.40.190.10:FF:000024">
    <property type="entry name" value="Glutamate receptor, ionotropic, delta 1"/>
    <property type="match status" value="1"/>
</dbReference>
<evidence type="ECO:0000256" key="11">
    <source>
        <dbReference type="ARBA" id="ARBA00023257"/>
    </source>
</evidence>
<keyword evidence="4 15" id="KW-0812">Transmembrane</keyword>
<dbReference type="InterPro" id="IPR015683">
    <property type="entry name" value="Ionotropic_Glu_rcpt"/>
</dbReference>
<dbReference type="Gene3D" id="3.40.50.2300">
    <property type="match status" value="2"/>
</dbReference>
<evidence type="ECO:0000256" key="15">
    <source>
        <dbReference type="SAM" id="Phobius"/>
    </source>
</evidence>
<evidence type="ECO:0000256" key="8">
    <source>
        <dbReference type="ARBA" id="ARBA00023136"/>
    </source>
</evidence>
<evidence type="ECO:0000256" key="2">
    <source>
        <dbReference type="ARBA" id="ARBA00008685"/>
    </source>
</evidence>
<reference evidence="18 19" key="1">
    <citation type="submission" date="2024-10" db="EMBL/GenBank/DDBJ databases">
        <authorList>
            <person name="Kim D."/>
        </authorList>
    </citation>
    <scope>NUCLEOTIDE SEQUENCE [LARGE SCALE GENOMIC DNA]</scope>
    <source>
        <strain evidence="18">BH-2024</strain>
    </source>
</reference>
<dbReference type="SMART" id="SM00079">
    <property type="entry name" value="PBPe"/>
    <property type="match status" value="1"/>
</dbReference>
<evidence type="ECO:0000256" key="12">
    <source>
        <dbReference type="ARBA" id="ARBA00023286"/>
    </source>
</evidence>
<evidence type="ECO:0000259" key="17">
    <source>
        <dbReference type="SMART" id="SM00918"/>
    </source>
</evidence>
<evidence type="ECO:0000256" key="4">
    <source>
        <dbReference type="ARBA" id="ARBA00022692"/>
    </source>
</evidence>
<evidence type="ECO:0000256" key="10">
    <source>
        <dbReference type="ARBA" id="ARBA00023180"/>
    </source>
</evidence>
<gene>
    <name evidence="18" type="ORF">niasHT_021559</name>
</gene>
<dbReference type="Gene3D" id="1.10.287.70">
    <property type="match status" value="1"/>
</dbReference>
<keyword evidence="7" id="KW-0406">Ion transport</keyword>
<feature type="transmembrane region" description="Helical" evidence="15">
    <location>
        <begin position="989"/>
        <end position="1013"/>
    </location>
</feature>
<feature type="domain" description="Ionotropic glutamate receptor L-glutamate and glycine-binding" evidence="17">
    <location>
        <begin position="578"/>
        <end position="650"/>
    </location>
</feature>
<dbReference type="PANTHER" id="PTHR18966">
    <property type="entry name" value="IONOTROPIC GLUTAMATE RECEPTOR"/>
    <property type="match status" value="1"/>
</dbReference>
<dbReference type="AlphaFoldDB" id="A0ABD2KRV4"/>
<name>A0ABD2KRV4_9BILA</name>
<proteinExistence type="inferred from homology"/>
<feature type="domain" description="Ionotropic glutamate receptor C-terminal" evidence="16">
    <location>
        <begin position="568"/>
        <end position="965"/>
    </location>
</feature>
<keyword evidence="10" id="KW-0325">Glycoprotein</keyword>
<comment type="caution">
    <text evidence="18">The sequence shown here is derived from an EMBL/GenBank/DDBJ whole genome shotgun (WGS) entry which is preliminary data.</text>
</comment>
<dbReference type="InterPro" id="IPR019594">
    <property type="entry name" value="Glu/Gly-bd"/>
</dbReference>
<evidence type="ECO:0000256" key="3">
    <source>
        <dbReference type="ARBA" id="ARBA00022448"/>
    </source>
</evidence>
<evidence type="ECO:0000313" key="18">
    <source>
        <dbReference type="EMBL" id="KAL3105676.1"/>
    </source>
</evidence>
<dbReference type="SMART" id="SM00918">
    <property type="entry name" value="Lig_chan-Glu_bd"/>
    <property type="match status" value="1"/>
</dbReference>
<dbReference type="InterPro" id="IPR001320">
    <property type="entry name" value="Iontro_rcpt_C"/>
</dbReference>
<dbReference type="Pfam" id="PF01094">
    <property type="entry name" value="ANF_receptor"/>
    <property type="match status" value="1"/>
</dbReference>
<evidence type="ECO:0000313" key="19">
    <source>
        <dbReference type="Proteomes" id="UP001620626"/>
    </source>
</evidence>
<evidence type="ECO:0000256" key="14">
    <source>
        <dbReference type="ARBA" id="ARBA00034100"/>
    </source>
</evidence>
<keyword evidence="6" id="KW-0770">Synapse</keyword>
<keyword evidence="11" id="KW-0628">Postsynaptic cell membrane</keyword>
<keyword evidence="9" id="KW-0675">Receptor</keyword>
<dbReference type="Pfam" id="PF10613">
    <property type="entry name" value="Lig_chan-Glu_bd"/>
    <property type="match status" value="1"/>
</dbReference>
<accession>A0ABD2KRV4</accession>
<keyword evidence="3" id="KW-0813">Transport</keyword>
<dbReference type="GO" id="GO:0045211">
    <property type="term" value="C:postsynaptic membrane"/>
    <property type="evidence" value="ECO:0007669"/>
    <property type="project" value="UniProtKB-SubCell"/>
</dbReference>
<keyword evidence="19" id="KW-1185">Reference proteome</keyword>
<dbReference type="SUPFAM" id="SSF53850">
    <property type="entry name" value="Periplasmic binding protein-like II"/>
    <property type="match status" value="1"/>
</dbReference>
<keyword evidence="13" id="KW-0407">Ion channel</keyword>
<evidence type="ECO:0000256" key="6">
    <source>
        <dbReference type="ARBA" id="ARBA00023018"/>
    </source>
</evidence>
<dbReference type="InterPro" id="IPR001828">
    <property type="entry name" value="ANF_lig-bd_rcpt"/>
</dbReference>
<evidence type="ECO:0000259" key="16">
    <source>
        <dbReference type="SMART" id="SM00079"/>
    </source>
</evidence>
<dbReference type="Proteomes" id="UP001620626">
    <property type="component" value="Unassembled WGS sequence"/>
</dbReference>
<evidence type="ECO:0000256" key="7">
    <source>
        <dbReference type="ARBA" id="ARBA00023065"/>
    </source>
</evidence>
<comment type="subcellular location">
    <subcellularLocation>
        <location evidence="1">Membrane</location>
        <topology evidence="1">Multi-pass membrane protein</topology>
    </subcellularLocation>
    <subcellularLocation>
        <location evidence="14">Postsynaptic cell membrane</location>
    </subcellularLocation>
</comment>
<dbReference type="Gene3D" id="3.40.190.10">
    <property type="entry name" value="Periplasmic binding protein-like II"/>
    <property type="match status" value="2"/>
</dbReference>
<evidence type="ECO:0000256" key="5">
    <source>
        <dbReference type="ARBA" id="ARBA00022989"/>
    </source>
</evidence>
<dbReference type="EMBL" id="JBICBT010000679">
    <property type="protein sequence ID" value="KAL3105676.1"/>
    <property type="molecule type" value="Genomic_DNA"/>
</dbReference>
<dbReference type="CDD" id="cd13714">
    <property type="entry name" value="PBP2_iGluR_Kainate"/>
    <property type="match status" value="1"/>
</dbReference>
<protein>
    <submittedName>
        <fullName evidence="18">Uncharacterized protein</fullName>
    </submittedName>
</protein>
<keyword evidence="8 15" id="KW-0472">Membrane</keyword>
<dbReference type="GO" id="GO:0034220">
    <property type="term" value="P:monoatomic ion transmembrane transport"/>
    <property type="evidence" value="ECO:0007669"/>
    <property type="project" value="UniProtKB-KW"/>
</dbReference>
<evidence type="ECO:0000256" key="9">
    <source>
        <dbReference type="ARBA" id="ARBA00023170"/>
    </source>
</evidence>
<dbReference type="SUPFAM" id="SSF53822">
    <property type="entry name" value="Periplasmic binding protein-like I"/>
    <property type="match status" value="1"/>
</dbReference>
<comment type="similarity">
    <text evidence="2">Belongs to the glutamate-gated ion channel (TC 1.A.10.1) family.</text>
</comment>
<keyword evidence="12" id="KW-1071">Ligand-gated ion channel</keyword>
<dbReference type="Pfam" id="PF00060">
    <property type="entry name" value="Lig_chan"/>
    <property type="match status" value="1"/>
</dbReference>
<organism evidence="18 19">
    <name type="scientific">Heterodera trifolii</name>
    <dbReference type="NCBI Taxonomy" id="157864"/>
    <lineage>
        <taxon>Eukaryota</taxon>
        <taxon>Metazoa</taxon>
        <taxon>Ecdysozoa</taxon>
        <taxon>Nematoda</taxon>
        <taxon>Chromadorea</taxon>
        <taxon>Rhabditida</taxon>
        <taxon>Tylenchina</taxon>
        <taxon>Tylenchomorpha</taxon>
        <taxon>Tylenchoidea</taxon>
        <taxon>Heteroderidae</taxon>
        <taxon>Heteroderinae</taxon>
        <taxon>Heterodera</taxon>
    </lineage>
</organism>
<keyword evidence="5 15" id="KW-1133">Transmembrane helix</keyword>
<evidence type="ECO:0000256" key="1">
    <source>
        <dbReference type="ARBA" id="ARBA00004141"/>
    </source>
</evidence>
<evidence type="ECO:0000256" key="13">
    <source>
        <dbReference type="ARBA" id="ARBA00023303"/>
    </source>
</evidence>
<dbReference type="FunFam" id="3.40.190.10:FF:000439">
    <property type="entry name" value="GLutamate Receptor family (AMPA)"/>
    <property type="match status" value="1"/>
</dbReference>
<sequence>MVNSSVTTKRNFKFLLFTEHSVTNNKCNYVPSGLVTLSARLFSAYDFRTYFLPFTHYSGAYRHINCCRGGLMELLLTKVEFSEQQQNLRIGAVFRAKEDAHLVAAFNYSLHWLHEHHNNFLLVPSAENANKNNENDGGIGTVIGFMELLEDPEDYYELLEKACRLINERDVHALIGPAHLHQSELLADLSAKLKVPFFSLIDPLAHHFLNPSDGNLIKANADAGGNEAESVRQTAAEEEIVHIEMFPHTQLFEAIIDLIKYWRWSRVIVVYRQPERIRRLAIFWESDALASIRFHLVNIEHSDFLSAAKLVKELEDCGEVTNRHQQGQCSEFSRLLLDMDPQDTHQFLLAALKVGLVELKHWFLTTSLDMRHMDMELFRHNHAHFVGLDPVDPHLLSPSFSANKQLPDFDEFKQYIRAHVNAVGPSTTNSGGLKMSEAAFLFDAVYLMARQWSMPNNNISGSTGAAAARCASGQHAHRPSKFGVQIARQLRQNANIHGISGQLNRLNSYNNNNNNRASSTNFTFRINLLGYTGHIDDSSAVAPILNMSDNSRAQLRRNVKVSNELKPRFRVTTILERPYVMLRTNVDHNDNHQDVHEQQNAKFEGFCIDLLAELAQDLGFTYTIHVVRDNKYGKDNGNNSWDGMIGELLRGEADMVMAPFTANFRRAEVVDFTKPFLSLGISILYRIPEDYQPDIFSFLNPLSLEIWLCILLSICGITFGMYLVANVTPYEWNLNFSCCTAHQPHPAAQFSTVSAATAPTSSSAAAAVGAASKKGSITHIQLSNNYSFWNTLWYVMSTMLKGGCDFGPRAVSTRAYTANLAAVLTVSRPHIPIRNIDDLANQTDISYGTINGGSTMQFFQESKIEAHAKMWARMRRMGDVFVRNNREGVEKVLRERYAYLMESSSLEYEVQQNCNLTQIGGVLGSKGYGIALQKNSEWTDRISRQILLYQKRGIIAMKKSKWWRSKGASCHGVGSSVKQQRISLNLHNVSGLFVILSMGLLFSVFIVCVEFYARKRENQNNKTNGH</sequence>
<dbReference type="InterPro" id="IPR028082">
    <property type="entry name" value="Peripla_BP_I"/>
</dbReference>